<gene>
    <name evidence="3" type="ORF">B0T23DRAFT_196897</name>
</gene>
<evidence type="ECO:0000313" key="3">
    <source>
        <dbReference type="EMBL" id="KAK3489233.1"/>
    </source>
</evidence>
<dbReference type="AlphaFoldDB" id="A0AAJ0I3V4"/>
<feature type="region of interest" description="Disordered" evidence="1">
    <location>
        <begin position="168"/>
        <end position="279"/>
    </location>
</feature>
<dbReference type="GO" id="GO:0006285">
    <property type="term" value="P:base-excision repair, AP site formation"/>
    <property type="evidence" value="ECO:0007669"/>
    <property type="project" value="UniProtKB-ARBA"/>
</dbReference>
<dbReference type="PANTHER" id="PTHR47203">
    <property type="match status" value="1"/>
</dbReference>
<feature type="domain" description="HhH-GPD" evidence="2">
    <location>
        <begin position="338"/>
        <end position="525"/>
    </location>
</feature>
<comment type="caution">
    <text evidence="3">The sequence shown here is derived from an EMBL/GenBank/DDBJ whole genome shotgun (WGS) entry which is preliminary data.</text>
</comment>
<dbReference type="CDD" id="cd00056">
    <property type="entry name" value="ENDO3c"/>
    <property type="match status" value="1"/>
</dbReference>
<dbReference type="Gene3D" id="1.10.1670.10">
    <property type="entry name" value="Helix-hairpin-Helix base-excision DNA repair enzymes (C-terminal)"/>
    <property type="match status" value="1"/>
</dbReference>
<feature type="compositionally biased region" description="Basic and acidic residues" evidence="1">
    <location>
        <begin position="203"/>
        <end position="212"/>
    </location>
</feature>
<name>A0AAJ0I3V4_9PEZI</name>
<feature type="compositionally biased region" description="Polar residues" evidence="1">
    <location>
        <begin position="181"/>
        <end position="195"/>
    </location>
</feature>
<sequence>MRIQTRSAAKRLKVNTEERIVVANPLQNPIIVPDHVSETIVASVEAESWTRGKRKRGHATPAHPLKGGRDALPPSMGVLPTPGTTPETPDSLSISSNAPVYSTRSMAKRQSQTLLESTKIRTEDVKAQKTPIGTGPLQVTTPVDISVHHTRSVTKRRIKVQSAIIKDRTEDAAATEAVENITGTSLDNTIEVNTPNDDDDKDEEHTERDRRGTKSSSKRPNTETDKNLDSGNGQINVKTSKKATKVTATKIATVDRDSPDYRMPVRRGPNNPMGLTPGFSPYPNRQAPTSEACEDVYRVLAAVHGKVEQPKEMPKASLEKAGCGEVPCVLDALLRTLISGNTLMAMADRAIRNVAQEYGLREHGSGVGSINWEKVASEPEEKLAQAIKVSGNGNQKAKHIKLILDMVALDMAQMAMENNGTGGKREVAFPETLNLDHMHSVTKDEAMAKLVQYPGIGIKSAACVTLFCLRMPCFAVDTHVHRFCRWLGWVPEKANAEDCFRHCDVKVPDHLKYGLHQLFIRHGQQCFKCRKATRPGTKEWREAPECPLEHLLDRGKGGDHRDG</sequence>
<dbReference type="EMBL" id="JAULSX010000006">
    <property type="protein sequence ID" value="KAK3489233.1"/>
    <property type="molecule type" value="Genomic_DNA"/>
</dbReference>
<feature type="compositionally biased region" description="Polar residues" evidence="1">
    <location>
        <begin position="82"/>
        <end position="116"/>
    </location>
</feature>
<dbReference type="InterPro" id="IPR023170">
    <property type="entry name" value="HhH_base_excis_C"/>
</dbReference>
<evidence type="ECO:0000256" key="1">
    <source>
        <dbReference type="SAM" id="MobiDB-lite"/>
    </source>
</evidence>
<dbReference type="GO" id="GO:0000702">
    <property type="term" value="F:oxidized base lesion DNA N-glycosylase activity"/>
    <property type="evidence" value="ECO:0007669"/>
    <property type="project" value="UniProtKB-ARBA"/>
</dbReference>
<dbReference type="Pfam" id="PF00730">
    <property type="entry name" value="HhH-GPD"/>
    <property type="match status" value="1"/>
</dbReference>
<dbReference type="GeneID" id="87870929"/>
<evidence type="ECO:0000259" key="2">
    <source>
        <dbReference type="SMART" id="SM00478"/>
    </source>
</evidence>
<dbReference type="SUPFAM" id="SSF48150">
    <property type="entry name" value="DNA-glycosylase"/>
    <property type="match status" value="1"/>
</dbReference>
<dbReference type="SMART" id="SM00478">
    <property type="entry name" value="ENDO3c"/>
    <property type="match status" value="1"/>
</dbReference>
<dbReference type="InterPro" id="IPR011257">
    <property type="entry name" value="DNA_glycosylase"/>
</dbReference>
<feature type="region of interest" description="Disordered" evidence="1">
    <location>
        <begin position="50"/>
        <end position="119"/>
    </location>
</feature>
<proteinExistence type="predicted"/>
<protein>
    <submittedName>
        <fullName evidence="3">DNA glycosylase</fullName>
    </submittedName>
</protein>
<accession>A0AAJ0I3V4</accession>
<dbReference type="PANTHER" id="PTHR47203:SF1">
    <property type="entry name" value="HYPOTHETICAL BASE EXCISION DNA REPAIR PROTEIN (EUROFUNG)"/>
    <property type="match status" value="1"/>
</dbReference>
<dbReference type="Gene3D" id="1.10.340.30">
    <property type="entry name" value="Hypothetical protein, domain 2"/>
    <property type="match status" value="1"/>
</dbReference>
<dbReference type="RefSeq" id="XP_062690940.1">
    <property type="nucleotide sequence ID" value="XM_062833307.1"/>
</dbReference>
<keyword evidence="4" id="KW-1185">Reference proteome</keyword>
<organism evidence="3 4">
    <name type="scientific">Neurospora hispaniola</name>
    <dbReference type="NCBI Taxonomy" id="588809"/>
    <lineage>
        <taxon>Eukaryota</taxon>
        <taxon>Fungi</taxon>
        <taxon>Dikarya</taxon>
        <taxon>Ascomycota</taxon>
        <taxon>Pezizomycotina</taxon>
        <taxon>Sordariomycetes</taxon>
        <taxon>Sordariomycetidae</taxon>
        <taxon>Sordariales</taxon>
        <taxon>Sordariaceae</taxon>
        <taxon>Neurospora</taxon>
    </lineage>
</organism>
<dbReference type="Proteomes" id="UP001285908">
    <property type="component" value="Unassembled WGS sequence"/>
</dbReference>
<dbReference type="InterPro" id="IPR003265">
    <property type="entry name" value="HhH-GPD_domain"/>
</dbReference>
<reference evidence="3 4" key="1">
    <citation type="journal article" date="2023" name="Mol. Phylogenet. Evol.">
        <title>Genome-scale phylogeny and comparative genomics of the fungal order Sordariales.</title>
        <authorList>
            <person name="Hensen N."/>
            <person name="Bonometti L."/>
            <person name="Westerberg I."/>
            <person name="Brannstrom I.O."/>
            <person name="Guillou S."/>
            <person name="Cros-Aarteil S."/>
            <person name="Calhoun S."/>
            <person name="Haridas S."/>
            <person name="Kuo A."/>
            <person name="Mondo S."/>
            <person name="Pangilinan J."/>
            <person name="Riley R."/>
            <person name="LaButti K."/>
            <person name="Andreopoulos B."/>
            <person name="Lipzen A."/>
            <person name="Chen C."/>
            <person name="Yan M."/>
            <person name="Daum C."/>
            <person name="Ng V."/>
            <person name="Clum A."/>
            <person name="Steindorff A."/>
            <person name="Ohm R.A."/>
            <person name="Martin F."/>
            <person name="Silar P."/>
            <person name="Natvig D.O."/>
            <person name="Lalanne C."/>
            <person name="Gautier V."/>
            <person name="Ament-Velasquez S.L."/>
            <person name="Kruys A."/>
            <person name="Hutchinson M.I."/>
            <person name="Powell A.J."/>
            <person name="Barry K."/>
            <person name="Miller A.N."/>
            <person name="Grigoriev I.V."/>
            <person name="Debuchy R."/>
            <person name="Gladieux P."/>
            <person name="Hiltunen Thoren M."/>
            <person name="Johannesson H."/>
        </authorList>
    </citation>
    <scope>NUCLEOTIDE SEQUENCE [LARGE SCALE GENOMIC DNA]</scope>
    <source>
        <strain evidence="3 4">FGSC 10403</strain>
    </source>
</reference>
<evidence type="ECO:0000313" key="4">
    <source>
        <dbReference type="Proteomes" id="UP001285908"/>
    </source>
</evidence>